<organism evidence="3 4">
    <name type="scientific">Hypholoma sublateritium (strain FD-334 SS-4)</name>
    <dbReference type="NCBI Taxonomy" id="945553"/>
    <lineage>
        <taxon>Eukaryota</taxon>
        <taxon>Fungi</taxon>
        <taxon>Dikarya</taxon>
        <taxon>Basidiomycota</taxon>
        <taxon>Agaricomycotina</taxon>
        <taxon>Agaricomycetes</taxon>
        <taxon>Agaricomycetidae</taxon>
        <taxon>Agaricales</taxon>
        <taxon>Agaricineae</taxon>
        <taxon>Strophariaceae</taxon>
        <taxon>Hypholoma</taxon>
    </lineage>
</organism>
<dbReference type="Pfam" id="PF20231">
    <property type="entry name" value="DUF6589"/>
    <property type="match status" value="1"/>
</dbReference>
<dbReference type="OrthoDB" id="3040861at2759"/>
<name>A0A0D2PPD4_HYPSF</name>
<dbReference type="AlphaFoldDB" id="A0A0D2PPD4"/>
<evidence type="ECO:0000313" key="3">
    <source>
        <dbReference type="EMBL" id="KJA21725.1"/>
    </source>
</evidence>
<dbReference type="OMA" id="NIAWAFR"/>
<dbReference type="Proteomes" id="UP000054270">
    <property type="component" value="Unassembled WGS sequence"/>
</dbReference>
<feature type="non-terminal residue" evidence="3">
    <location>
        <position position="116"/>
    </location>
</feature>
<feature type="domain" description="DUF6589" evidence="2">
    <location>
        <begin position="1"/>
        <end position="116"/>
    </location>
</feature>
<feature type="transmembrane region" description="Helical" evidence="1">
    <location>
        <begin position="12"/>
        <end position="31"/>
    </location>
</feature>
<gene>
    <name evidence="3" type="ORF">HYPSUDRAFT_102698</name>
</gene>
<evidence type="ECO:0000259" key="2">
    <source>
        <dbReference type="Pfam" id="PF20231"/>
    </source>
</evidence>
<feature type="non-terminal residue" evidence="3">
    <location>
        <position position="1"/>
    </location>
</feature>
<keyword evidence="4" id="KW-1185">Reference proteome</keyword>
<evidence type="ECO:0000256" key="1">
    <source>
        <dbReference type="SAM" id="Phobius"/>
    </source>
</evidence>
<keyword evidence="1" id="KW-0472">Membrane</keyword>
<dbReference type="InterPro" id="IPR046496">
    <property type="entry name" value="DUF6589"/>
</dbReference>
<sequence length="116" mass="13001">DTNAWNQHEVFQIGIGLFHLCLNFLWVLLNVHRGALSQTGSLTYFFSVLEKTRLGGEHPDYHSLLAAVMQILNGLMLNAWRQECGHLSLSSFAESKPSSEDLLSIANKIIDKYATP</sequence>
<reference evidence="4" key="1">
    <citation type="submission" date="2014-04" db="EMBL/GenBank/DDBJ databases">
        <title>Evolutionary Origins and Diversification of the Mycorrhizal Mutualists.</title>
        <authorList>
            <consortium name="DOE Joint Genome Institute"/>
            <consortium name="Mycorrhizal Genomics Consortium"/>
            <person name="Kohler A."/>
            <person name="Kuo A."/>
            <person name="Nagy L.G."/>
            <person name="Floudas D."/>
            <person name="Copeland A."/>
            <person name="Barry K.W."/>
            <person name="Cichocki N."/>
            <person name="Veneault-Fourrey C."/>
            <person name="LaButti K."/>
            <person name="Lindquist E.A."/>
            <person name="Lipzen A."/>
            <person name="Lundell T."/>
            <person name="Morin E."/>
            <person name="Murat C."/>
            <person name="Riley R."/>
            <person name="Ohm R."/>
            <person name="Sun H."/>
            <person name="Tunlid A."/>
            <person name="Henrissat B."/>
            <person name="Grigoriev I.V."/>
            <person name="Hibbett D.S."/>
            <person name="Martin F."/>
        </authorList>
    </citation>
    <scope>NUCLEOTIDE SEQUENCE [LARGE SCALE GENOMIC DNA]</scope>
    <source>
        <strain evidence="4">FD-334 SS-4</strain>
    </source>
</reference>
<accession>A0A0D2PPD4</accession>
<proteinExistence type="predicted"/>
<evidence type="ECO:0000313" key="4">
    <source>
        <dbReference type="Proteomes" id="UP000054270"/>
    </source>
</evidence>
<keyword evidence="1" id="KW-0812">Transmembrane</keyword>
<dbReference type="EMBL" id="KN817555">
    <property type="protein sequence ID" value="KJA21725.1"/>
    <property type="molecule type" value="Genomic_DNA"/>
</dbReference>
<protein>
    <recommendedName>
        <fullName evidence="2">DUF6589 domain-containing protein</fullName>
    </recommendedName>
</protein>
<keyword evidence="1" id="KW-1133">Transmembrane helix</keyword>